<name>A0AAN7U714_9MYCE</name>
<keyword evidence="2" id="KW-1185">Reference proteome</keyword>
<sequence length="106" mass="11508">MSETKAKQLSGFTLPEAFSDSIASENNSNKSETITPIEGSLCITDVFSFSIQMNNLFLGVDIKISIQGTSNVSQCYKNPTVDEKLDEIIINPSPTLKNLITGGNYV</sequence>
<dbReference type="AlphaFoldDB" id="A0AAN7U714"/>
<protein>
    <submittedName>
        <fullName evidence="1">Uncharacterized protein</fullName>
    </submittedName>
</protein>
<dbReference type="EMBL" id="JAVFKY010000002">
    <property type="protein sequence ID" value="KAK5580455.1"/>
    <property type="molecule type" value="Genomic_DNA"/>
</dbReference>
<evidence type="ECO:0000313" key="1">
    <source>
        <dbReference type="EMBL" id="KAK5580455.1"/>
    </source>
</evidence>
<comment type="caution">
    <text evidence="1">The sequence shown here is derived from an EMBL/GenBank/DDBJ whole genome shotgun (WGS) entry which is preliminary data.</text>
</comment>
<organism evidence="1 2">
    <name type="scientific">Dictyostelium firmibasis</name>
    <dbReference type="NCBI Taxonomy" id="79012"/>
    <lineage>
        <taxon>Eukaryota</taxon>
        <taxon>Amoebozoa</taxon>
        <taxon>Evosea</taxon>
        <taxon>Eumycetozoa</taxon>
        <taxon>Dictyostelia</taxon>
        <taxon>Dictyosteliales</taxon>
        <taxon>Dictyosteliaceae</taxon>
        <taxon>Dictyostelium</taxon>
    </lineage>
</organism>
<dbReference type="Proteomes" id="UP001344447">
    <property type="component" value="Unassembled WGS sequence"/>
</dbReference>
<reference evidence="1 2" key="1">
    <citation type="submission" date="2023-11" db="EMBL/GenBank/DDBJ databases">
        <title>Dfirmibasis_genome.</title>
        <authorList>
            <person name="Edelbroek B."/>
            <person name="Kjellin J."/>
            <person name="Jerlstrom-Hultqvist J."/>
            <person name="Soderbom F."/>
        </authorList>
    </citation>
    <scope>NUCLEOTIDE SEQUENCE [LARGE SCALE GENOMIC DNA]</scope>
    <source>
        <strain evidence="1 2">TNS-C-14</strain>
    </source>
</reference>
<accession>A0AAN7U714</accession>
<evidence type="ECO:0000313" key="2">
    <source>
        <dbReference type="Proteomes" id="UP001344447"/>
    </source>
</evidence>
<gene>
    <name evidence="1" type="ORF">RB653_000472</name>
</gene>
<proteinExistence type="predicted"/>